<organism evidence="3 4">
    <name type="scientific">Hyaloperonospora brassicae</name>
    <name type="common">Brassica downy mildew</name>
    <name type="synonym">Peronospora brassicae</name>
    <dbReference type="NCBI Taxonomy" id="162125"/>
    <lineage>
        <taxon>Eukaryota</taxon>
        <taxon>Sar</taxon>
        <taxon>Stramenopiles</taxon>
        <taxon>Oomycota</taxon>
        <taxon>Peronosporomycetes</taxon>
        <taxon>Peronosporales</taxon>
        <taxon>Peronosporaceae</taxon>
        <taxon>Hyaloperonospora</taxon>
    </lineage>
</organism>
<feature type="region of interest" description="Disordered" evidence="1">
    <location>
        <begin position="307"/>
        <end position="343"/>
    </location>
</feature>
<feature type="signal peptide" evidence="2">
    <location>
        <begin position="1"/>
        <end position="19"/>
    </location>
</feature>
<dbReference type="Proteomes" id="UP001162031">
    <property type="component" value="Unassembled WGS sequence"/>
</dbReference>
<reference evidence="3" key="1">
    <citation type="submission" date="2022-12" db="EMBL/GenBank/DDBJ databases">
        <authorList>
            <person name="Webb A."/>
        </authorList>
    </citation>
    <scope>NUCLEOTIDE SEQUENCE</scope>
    <source>
        <strain evidence="3">Hp1</strain>
    </source>
</reference>
<protein>
    <submittedName>
        <fullName evidence="3">Uncharacterized protein</fullName>
    </submittedName>
</protein>
<gene>
    <name evidence="3" type="ORF">HBR001_LOCUS1458</name>
</gene>
<dbReference type="AlphaFoldDB" id="A0AAV0T641"/>
<comment type="caution">
    <text evidence="3">The sequence shown here is derived from an EMBL/GenBank/DDBJ whole genome shotgun (WGS) entry which is preliminary data.</text>
</comment>
<dbReference type="EMBL" id="CANTFL010000144">
    <property type="protein sequence ID" value="CAI5715545.1"/>
    <property type="molecule type" value="Genomic_DNA"/>
</dbReference>
<keyword evidence="2" id="KW-0732">Signal</keyword>
<evidence type="ECO:0000256" key="2">
    <source>
        <dbReference type="SAM" id="SignalP"/>
    </source>
</evidence>
<sequence>MKFSSGLVLAAVAVTAAHAGNSNSLRTTEATPIEHDFQSTVVARDPVNGREIKVKDLAVDLEQIFGKSKDGIPTKFNILDLIGSGNGQADLKVLAKSFNDGENKDNSYDTKEGKLWKEDGLVWLDAYDDDMASAAADKTATKGAAVSNGDDDNFTSSKDLKWIEDDSVAGSRDVVGVKSATKGYAESGKGDASGSDDLAWLFDDEAGSNTFADMKGDSQGAAPFVVGKDSVGGKGDDKGAFVIGGDDNDEVDDAVASKASKASKKGGDNITFSNLYDEGSNGLVGGEGPLDNKDTIAVASATKGKALSAKDDDKSIANEAVQNDVVQSDETVGGDNVATKGTK</sequence>
<accession>A0AAV0T641</accession>
<evidence type="ECO:0000256" key="1">
    <source>
        <dbReference type="SAM" id="MobiDB-lite"/>
    </source>
</evidence>
<evidence type="ECO:0000313" key="4">
    <source>
        <dbReference type="Proteomes" id="UP001162031"/>
    </source>
</evidence>
<evidence type="ECO:0000313" key="3">
    <source>
        <dbReference type="EMBL" id="CAI5715545.1"/>
    </source>
</evidence>
<keyword evidence="4" id="KW-1185">Reference proteome</keyword>
<proteinExistence type="predicted"/>
<feature type="chain" id="PRO_5043908885" evidence="2">
    <location>
        <begin position="20"/>
        <end position="343"/>
    </location>
</feature>
<feature type="compositionally biased region" description="Polar residues" evidence="1">
    <location>
        <begin position="320"/>
        <end position="330"/>
    </location>
</feature>
<name>A0AAV0T641_HYABA</name>